<gene>
    <name evidence="1" type="ORF">LCGC14_1878040</name>
</gene>
<dbReference type="AlphaFoldDB" id="A0A0F9G340"/>
<comment type="caution">
    <text evidence="1">The sequence shown here is derived from an EMBL/GenBank/DDBJ whole genome shotgun (WGS) entry which is preliminary data.</text>
</comment>
<sequence length="137" mass="15428">MPEPMVGGGVRPVIRVGTQVLSKADIIKLSTKEASRQLNLYEFATQTTVKTTKTGRGISNAMRRNGRQIVRSWDETRPVDMSHVDKAFAFLAPGERAIVRATLRTYNRSQGARYTKVAVRAAKIWNKRYPNDPILVR</sequence>
<protein>
    <submittedName>
        <fullName evidence="1">Uncharacterized protein</fullName>
    </submittedName>
</protein>
<name>A0A0F9G340_9ZZZZ</name>
<dbReference type="EMBL" id="LAZR01019284">
    <property type="protein sequence ID" value="KKL93103.1"/>
    <property type="molecule type" value="Genomic_DNA"/>
</dbReference>
<proteinExistence type="predicted"/>
<organism evidence="1">
    <name type="scientific">marine sediment metagenome</name>
    <dbReference type="NCBI Taxonomy" id="412755"/>
    <lineage>
        <taxon>unclassified sequences</taxon>
        <taxon>metagenomes</taxon>
        <taxon>ecological metagenomes</taxon>
    </lineage>
</organism>
<accession>A0A0F9G340</accession>
<evidence type="ECO:0000313" key="1">
    <source>
        <dbReference type="EMBL" id="KKL93103.1"/>
    </source>
</evidence>
<reference evidence="1" key="1">
    <citation type="journal article" date="2015" name="Nature">
        <title>Complex archaea that bridge the gap between prokaryotes and eukaryotes.</title>
        <authorList>
            <person name="Spang A."/>
            <person name="Saw J.H."/>
            <person name="Jorgensen S.L."/>
            <person name="Zaremba-Niedzwiedzka K."/>
            <person name="Martijn J."/>
            <person name="Lind A.E."/>
            <person name="van Eijk R."/>
            <person name="Schleper C."/>
            <person name="Guy L."/>
            <person name="Ettema T.J."/>
        </authorList>
    </citation>
    <scope>NUCLEOTIDE SEQUENCE</scope>
</reference>